<feature type="disulfide bond" evidence="7">
    <location>
        <begin position="277"/>
        <end position="292"/>
    </location>
</feature>
<comment type="caution">
    <text evidence="7">Lacks conserved residue(s) required for the propagation of feature annotation.</text>
</comment>
<comment type="caution">
    <text evidence="9">The sequence shown here is derived from an EMBL/GenBank/DDBJ whole genome shotgun (WGS) entry which is preliminary data.</text>
</comment>
<keyword evidence="10" id="KW-1185">Reference proteome</keyword>
<dbReference type="AlphaFoldDB" id="A0AAW1C4C7"/>
<dbReference type="Gene3D" id="2.40.128.620">
    <property type="match status" value="1"/>
</dbReference>
<dbReference type="PANTHER" id="PTHR24270:SF61">
    <property type="entry name" value="EGF-LIKE DOMAIN-CONTAINING PROTEIN"/>
    <property type="match status" value="1"/>
</dbReference>
<evidence type="ECO:0000256" key="4">
    <source>
        <dbReference type="ARBA" id="ARBA00022989"/>
    </source>
</evidence>
<dbReference type="Gene3D" id="4.10.400.10">
    <property type="entry name" value="Low-density Lipoprotein Receptor"/>
    <property type="match status" value="1"/>
</dbReference>
<evidence type="ECO:0000256" key="5">
    <source>
        <dbReference type="ARBA" id="ARBA00023136"/>
    </source>
</evidence>
<keyword evidence="5 8" id="KW-0472">Membrane</keyword>
<evidence type="ECO:0000256" key="7">
    <source>
        <dbReference type="PROSITE-ProRule" id="PRU00124"/>
    </source>
</evidence>
<dbReference type="InterPro" id="IPR050685">
    <property type="entry name" value="LDLR"/>
</dbReference>
<proteinExistence type="predicted"/>
<dbReference type="CDD" id="cd00112">
    <property type="entry name" value="LDLa"/>
    <property type="match status" value="2"/>
</dbReference>
<protein>
    <submittedName>
        <fullName evidence="9">Antigen</fullName>
    </submittedName>
</protein>
<dbReference type="EMBL" id="JAOTOJ010000001">
    <property type="protein sequence ID" value="KAK9408868.1"/>
    <property type="molecule type" value="Genomic_DNA"/>
</dbReference>
<comment type="subcellular location">
    <subcellularLocation>
        <location evidence="1">Membrane</location>
        <topology evidence="1">Single-pass membrane protein</topology>
    </subcellularLocation>
</comment>
<evidence type="ECO:0000313" key="10">
    <source>
        <dbReference type="Proteomes" id="UP001474421"/>
    </source>
</evidence>
<keyword evidence="3" id="KW-0677">Repeat</keyword>
<dbReference type="PRINTS" id="PR00261">
    <property type="entry name" value="LDLRECEPTOR"/>
</dbReference>
<reference evidence="9 10" key="1">
    <citation type="journal article" date="2024" name="Proc. Natl. Acad. Sci. U.S.A.">
        <title>The genetic regulatory architecture and epigenomic basis for age-related changes in rattlesnake venom.</title>
        <authorList>
            <person name="Hogan M.P."/>
            <person name="Holding M.L."/>
            <person name="Nystrom G.S."/>
            <person name="Colston T.J."/>
            <person name="Bartlett D.A."/>
            <person name="Mason A.J."/>
            <person name="Ellsworth S.A."/>
            <person name="Rautsaw R.M."/>
            <person name="Lawrence K.C."/>
            <person name="Strickland J.L."/>
            <person name="He B."/>
            <person name="Fraser P."/>
            <person name="Margres M.J."/>
            <person name="Gilbert D.M."/>
            <person name="Gibbs H.L."/>
            <person name="Parkinson C.L."/>
            <person name="Rokyta D.R."/>
        </authorList>
    </citation>
    <scope>NUCLEOTIDE SEQUENCE [LARGE SCALE GENOMIC DNA]</scope>
    <source>
        <strain evidence="9">DRR0105</strain>
    </source>
</reference>
<dbReference type="GO" id="GO:0016192">
    <property type="term" value="P:vesicle-mediated transport"/>
    <property type="evidence" value="ECO:0007669"/>
    <property type="project" value="UniProtKB-ARBA"/>
</dbReference>
<dbReference type="SMART" id="SM00192">
    <property type="entry name" value="LDLa"/>
    <property type="match status" value="2"/>
</dbReference>
<dbReference type="Proteomes" id="UP001474421">
    <property type="component" value="Unassembled WGS sequence"/>
</dbReference>
<evidence type="ECO:0000256" key="6">
    <source>
        <dbReference type="ARBA" id="ARBA00023157"/>
    </source>
</evidence>
<dbReference type="InterPro" id="IPR036055">
    <property type="entry name" value="LDL_receptor-like_sf"/>
</dbReference>
<sequence length="365" mass="39102">MSPNIQGEGLRGAFDQSDAGLGAGRACKCNRAEIREHRPGSRVGVRGVAGAEAWGQQLDLPPPPFPASLAKHLQARASDRLWETAHAPLAACRLRSPPAKPRVLLRACATRRRGFSPSAFSFAQARFFFGGFHARPAFSRAGGGRGAMTRLLLLLLWLLRWEAGSSSCPLESFQCHEGGRVPLCLGQERQIGCQDYADGCQQLGSICRNHTCRCGHSSGPCLPFERFCDKRPDCPDGSDEAESLCASLLGPLKQDDCESDEFRCYPGAECYPLSFKCDGHPDCEDGGDEEGCGADLLPEAPQITPKGTSTPPEGLALDPLTITAIVALLITVVVAAAVTLWASRKGKPLLSPKAAFKQLVLVEHP</sequence>
<feature type="transmembrane region" description="Helical" evidence="8">
    <location>
        <begin position="320"/>
        <end position="343"/>
    </location>
</feature>
<dbReference type="SUPFAM" id="SSF57424">
    <property type="entry name" value="LDL receptor-like module"/>
    <property type="match status" value="2"/>
</dbReference>
<keyword evidence="2 8" id="KW-0812">Transmembrane</keyword>
<accession>A0AAW1C4C7</accession>
<dbReference type="PANTHER" id="PTHR24270">
    <property type="entry name" value="LOW-DENSITY LIPOPROTEIN RECEPTOR-RELATED"/>
    <property type="match status" value="1"/>
</dbReference>
<organism evidence="9 10">
    <name type="scientific">Crotalus adamanteus</name>
    <name type="common">Eastern diamondback rattlesnake</name>
    <dbReference type="NCBI Taxonomy" id="8729"/>
    <lineage>
        <taxon>Eukaryota</taxon>
        <taxon>Metazoa</taxon>
        <taxon>Chordata</taxon>
        <taxon>Craniata</taxon>
        <taxon>Vertebrata</taxon>
        <taxon>Euteleostomi</taxon>
        <taxon>Lepidosauria</taxon>
        <taxon>Squamata</taxon>
        <taxon>Bifurcata</taxon>
        <taxon>Unidentata</taxon>
        <taxon>Episquamata</taxon>
        <taxon>Toxicofera</taxon>
        <taxon>Serpentes</taxon>
        <taxon>Colubroidea</taxon>
        <taxon>Viperidae</taxon>
        <taxon>Crotalinae</taxon>
        <taxon>Crotalus</taxon>
    </lineage>
</organism>
<keyword evidence="6 7" id="KW-1015">Disulfide bond</keyword>
<evidence type="ECO:0000256" key="8">
    <source>
        <dbReference type="SAM" id="Phobius"/>
    </source>
</evidence>
<evidence type="ECO:0000313" key="9">
    <source>
        <dbReference type="EMBL" id="KAK9408868.1"/>
    </source>
</evidence>
<evidence type="ECO:0000256" key="1">
    <source>
        <dbReference type="ARBA" id="ARBA00004167"/>
    </source>
</evidence>
<keyword evidence="4 8" id="KW-1133">Transmembrane helix</keyword>
<dbReference type="Pfam" id="PF00057">
    <property type="entry name" value="Ldl_recept_a"/>
    <property type="match status" value="1"/>
</dbReference>
<evidence type="ECO:0000256" key="2">
    <source>
        <dbReference type="ARBA" id="ARBA00022692"/>
    </source>
</evidence>
<dbReference type="InterPro" id="IPR002172">
    <property type="entry name" value="LDrepeatLR_classA_rpt"/>
</dbReference>
<name>A0AAW1C4C7_CROAD</name>
<gene>
    <name evidence="9" type="ORF">NXF25_000043</name>
</gene>
<evidence type="ECO:0000256" key="3">
    <source>
        <dbReference type="ARBA" id="ARBA00022737"/>
    </source>
</evidence>
<dbReference type="GO" id="GO:0005886">
    <property type="term" value="C:plasma membrane"/>
    <property type="evidence" value="ECO:0007669"/>
    <property type="project" value="TreeGrafter"/>
</dbReference>
<dbReference type="PROSITE" id="PS50068">
    <property type="entry name" value="LDLRA_2"/>
    <property type="match status" value="2"/>
</dbReference>